<evidence type="ECO:0000313" key="11">
    <source>
        <dbReference type="EMBL" id="AKX60366.1"/>
    </source>
</evidence>
<dbReference type="SUPFAM" id="SSF56655">
    <property type="entry name" value="Carbohydrate phosphatase"/>
    <property type="match status" value="1"/>
</dbReference>
<dbReference type="Gene3D" id="3.30.540.10">
    <property type="entry name" value="Fructose-1,6-Bisphosphatase, subunit A, domain 1"/>
    <property type="match status" value="1"/>
</dbReference>
<feature type="binding site" evidence="9">
    <location>
        <position position="67"/>
    </location>
    <ligand>
        <name>Mg(2+)</name>
        <dbReference type="ChEBI" id="CHEBI:18420"/>
        <label>1</label>
        <note>catalytic</note>
    </ligand>
</feature>
<dbReference type="Pfam" id="PF00459">
    <property type="entry name" value="Inositol_P"/>
    <property type="match status" value="1"/>
</dbReference>
<dbReference type="GeneID" id="93982874"/>
<evidence type="ECO:0000256" key="8">
    <source>
        <dbReference type="ARBA" id="ARBA00058693"/>
    </source>
</evidence>
<dbReference type="PROSITE" id="PS00630">
    <property type="entry name" value="IMP_2"/>
    <property type="match status" value="1"/>
</dbReference>
<keyword evidence="4 9" id="KW-0479">Metal-binding</keyword>
<evidence type="ECO:0000256" key="2">
    <source>
        <dbReference type="ARBA" id="ARBA00001946"/>
    </source>
</evidence>
<keyword evidence="6" id="KW-0804">Transcription</keyword>
<evidence type="ECO:0000256" key="9">
    <source>
        <dbReference type="PIRSR" id="PIRSR600760-2"/>
    </source>
</evidence>
<dbReference type="GO" id="GO:0008934">
    <property type="term" value="F:inositol monophosphate 1-phosphatase activity"/>
    <property type="evidence" value="ECO:0007669"/>
    <property type="project" value="InterPro"/>
</dbReference>
<dbReference type="EC" id="3.1.3.25" evidence="10"/>
<dbReference type="RefSeq" id="WP_053101666.1">
    <property type="nucleotide sequence ID" value="NZ_CP012358.1"/>
</dbReference>
<dbReference type="GO" id="GO:0031564">
    <property type="term" value="P:transcription antitermination"/>
    <property type="evidence" value="ECO:0007669"/>
    <property type="project" value="UniProtKB-KW"/>
</dbReference>
<dbReference type="InterPro" id="IPR020550">
    <property type="entry name" value="Inositol_monophosphatase_CS"/>
</dbReference>
<dbReference type="EMBL" id="CP012365">
    <property type="protein sequence ID" value="AKX60366.1"/>
    <property type="molecule type" value="Genomic_DNA"/>
</dbReference>
<dbReference type="PRINTS" id="PR01959">
    <property type="entry name" value="SBIMPHPHTASE"/>
</dbReference>
<dbReference type="PANTHER" id="PTHR20854:SF4">
    <property type="entry name" value="INOSITOL-1-MONOPHOSPHATASE-RELATED"/>
    <property type="match status" value="1"/>
</dbReference>
<accession>A0A0K1XG95</accession>
<evidence type="ECO:0000313" key="13">
    <source>
        <dbReference type="Proteomes" id="UP000063953"/>
    </source>
</evidence>
<dbReference type="CDD" id="cd01639">
    <property type="entry name" value="IMPase"/>
    <property type="match status" value="1"/>
</dbReference>
<proteinExistence type="inferred from homology"/>
<dbReference type="InterPro" id="IPR000760">
    <property type="entry name" value="Inositol_monophosphatase-like"/>
</dbReference>
<evidence type="ECO:0000313" key="12">
    <source>
        <dbReference type="EMBL" id="MDM1697353.1"/>
    </source>
</evidence>
<keyword evidence="7 9" id="KW-0460">Magnesium</keyword>
<evidence type="ECO:0000256" key="3">
    <source>
        <dbReference type="ARBA" id="ARBA00009759"/>
    </source>
</evidence>
<dbReference type="STRING" id="1697053.AKN87_01140"/>
<dbReference type="GO" id="GO:0046872">
    <property type="term" value="F:metal ion binding"/>
    <property type="evidence" value="ECO:0007669"/>
    <property type="project" value="UniProtKB-KW"/>
</dbReference>
<dbReference type="FunFam" id="3.30.540.10:FF:000003">
    <property type="entry name" value="Inositol-1-monophosphatase"/>
    <property type="match status" value="1"/>
</dbReference>
<comment type="catalytic activity">
    <reaction evidence="1 10">
        <text>a myo-inositol phosphate + H2O = myo-inositol + phosphate</text>
        <dbReference type="Rhea" id="RHEA:24056"/>
        <dbReference type="ChEBI" id="CHEBI:15377"/>
        <dbReference type="ChEBI" id="CHEBI:17268"/>
        <dbReference type="ChEBI" id="CHEBI:43474"/>
        <dbReference type="ChEBI" id="CHEBI:84139"/>
        <dbReference type="EC" id="3.1.3.25"/>
    </reaction>
</comment>
<comment type="cofactor">
    <cofactor evidence="2 9 10">
        <name>Mg(2+)</name>
        <dbReference type="ChEBI" id="CHEBI:18420"/>
    </cofactor>
</comment>
<keyword evidence="6" id="KW-0805">Transcription regulation</keyword>
<dbReference type="EMBL" id="JACANB010000018">
    <property type="protein sequence ID" value="MDM1697353.1"/>
    <property type="molecule type" value="Genomic_DNA"/>
</dbReference>
<dbReference type="InterPro" id="IPR022337">
    <property type="entry name" value="Inositol_monophosphatase_SuhB"/>
</dbReference>
<dbReference type="GO" id="GO:0046854">
    <property type="term" value="P:phosphatidylinositol phosphate biosynthetic process"/>
    <property type="evidence" value="ECO:0007669"/>
    <property type="project" value="InterPro"/>
</dbReference>
<evidence type="ECO:0000256" key="6">
    <source>
        <dbReference type="ARBA" id="ARBA00022814"/>
    </source>
</evidence>
<dbReference type="PROSITE" id="PS00629">
    <property type="entry name" value="IMP_1"/>
    <property type="match status" value="1"/>
</dbReference>
<dbReference type="PRINTS" id="PR00377">
    <property type="entry name" value="IMPHPHTASES"/>
</dbReference>
<evidence type="ECO:0000256" key="10">
    <source>
        <dbReference type="RuleBase" id="RU364068"/>
    </source>
</evidence>
<sequence length="279" mass="30166">MQPMLNIALRAARAAGEFIIRATERFDANSVSEKDAKDYVTEVDRAAEKIIVEALLKAHPDHSILGEEGTRIQGTGAGADYQWIIDPLDGTTNFIRGVPQFAVSIACKYRGRLEHAVVVDPVRQEEFTASRGRGAALNGRRIRVSKQKSLDGALLGTGFPFRDSQMEHFENYLGMLRNLTGQTAGIRRAGAASLDLAYVAAGRFDAFWEYGLSEWDMAAGVLLIQEAGGLVSDFVGGHSHLESGHIVAGNAKCFKAVLTAIQPNVPSSMKPQKASTASY</sequence>
<dbReference type="GO" id="GO:0007165">
    <property type="term" value="P:signal transduction"/>
    <property type="evidence" value="ECO:0007669"/>
    <property type="project" value="TreeGrafter"/>
</dbReference>
<feature type="binding site" evidence="9">
    <location>
        <position position="89"/>
    </location>
    <ligand>
        <name>Mg(2+)</name>
        <dbReference type="ChEBI" id="CHEBI:18420"/>
        <label>1</label>
        <note>catalytic</note>
    </ligand>
</feature>
<dbReference type="InterPro" id="IPR033942">
    <property type="entry name" value="IMPase"/>
</dbReference>
<keyword evidence="13" id="KW-1185">Reference proteome</keyword>
<dbReference type="KEGG" id="pbb:AKN87_01140"/>
<evidence type="ECO:0000256" key="7">
    <source>
        <dbReference type="ARBA" id="ARBA00022842"/>
    </source>
</evidence>
<dbReference type="Gene3D" id="3.40.190.80">
    <property type="match status" value="1"/>
</dbReference>
<dbReference type="GO" id="GO:0006020">
    <property type="term" value="P:inositol metabolic process"/>
    <property type="evidence" value="ECO:0007669"/>
    <property type="project" value="TreeGrafter"/>
</dbReference>
<keyword evidence="6" id="KW-0889">Transcription antitermination</keyword>
<reference evidence="12" key="2">
    <citation type="submission" date="2020-06" db="EMBL/GenBank/DDBJ databases">
        <authorList>
            <person name="Dong N."/>
        </authorList>
    </citation>
    <scope>NUCLEOTIDE SEQUENCE</scope>
    <source>
        <strain evidence="12">DF46-2-2</strain>
    </source>
</reference>
<dbReference type="Proteomes" id="UP001173465">
    <property type="component" value="Unassembled WGS sequence"/>
</dbReference>
<reference evidence="12" key="3">
    <citation type="journal article" date="2022" name="Sci. Total Environ.">
        <title>Prevalence, transmission, and molecular epidemiology of tet(X)-positive bacteria among humans, animals, and environmental niches in China: An epidemiological, and genomic-based study.</title>
        <authorList>
            <person name="Dong N."/>
            <person name="Zeng Y."/>
            <person name="Cai C."/>
            <person name="Sun C."/>
            <person name="Lu J."/>
            <person name="Liu C."/>
            <person name="Zhou H."/>
            <person name="Sun Q."/>
            <person name="Shu L."/>
            <person name="Wang H."/>
            <person name="Wang Y."/>
            <person name="Wang S."/>
            <person name="Wu C."/>
            <person name="Chan E.W."/>
            <person name="Chen G."/>
            <person name="Shen Z."/>
            <person name="Chen S."/>
            <person name="Zhang R."/>
        </authorList>
    </citation>
    <scope>NUCLEOTIDE SEQUENCE</scope>
    <source>
        <strain evidence="12">DF46-2-2</strain>
    </source>
</reference>
<feature type="binding site" evidence="9">
    <location>
        <position position="86"/>
    </location>
    <ligand>
        <name>Mg(2+)</name>
        <dbReference type="ChEBI" id="CHEBI:18420"/>
        <label>1</label>
        <note>catalytic</note>
    </ligand>
</feature>
<dbReference type="PANTHER" id="PTHR20854">
    <property type="entry name" value="INOSITOL MONOPHOSPHATASE"/>
    <property type="match status" value="1"/>
</dbReference>
<keyword evidence="5 10" id="KW-0378">Hydrolase</keyword>
<comment type="function">
    <text evidence="8">Part of the processive rRNA transcription and antitermination complex (rrnTAC). The complex forms an RNA-chaperone ring around the RNA exit tunnel of RNA polymerase (RNAP). It supports rapid transcription and antitermination of rRNA operons, cotranscriptional rRNA folding, and annealing of distal rRNA regions to allow correct ribosome biogenesis. This subunit may play a central role in organizing the structure.</text>
</comment>
<gene>
    <name evidence="11" type="ORF">AKN88_10805</name>
    <name evidence="12" type="ORF">HX099_11915</name>
</gene>
<dbReference type="Proteomes" id="UP000063953">
    <property type="component" value="Chromosome"/>
</dbReference>
<reference evidence="11 13" key="1">
    <citation type="journal article" date="2015" name="Genome Announc.">
        <title>Genome Sequences of Oblitimonas alkaliphila gen. nov. sp. nov. (Proposed), a Novel Bacterium of the Pseudomonadaceae Family.</title>
        <authorList>
            <person name="Lauer A.C."/>
            <person name="Nicholson A.C."/>
            <person name="Humrighouse B.W."/>
            <person name="Emery B."/>
            <person name="Drobish A."/>
            <person name="Juieng P."/>
            <person name="Loparev V."/>
            <person name="McQuiston J.R."/>
        </authorList>
    </citation>
    <scope>NUCLEOTIDE SEQUENCE [LARGE SCALE GENOMIC DNA]</scope>
    <source>
        <strain evidence="11 13">E5571</strain>
    </source>
</reference>
<protein>
    <recommendedName>
        <fullName evidence="10">Inositol-1-monophosphatase</fullName>
        <ecNumber evidence="10">3.1.3.25</ecNumber>
    </recommendedName>
</protein>
<dbReference type="PATRIC" id="fig|1697052.3.peg.259"/>
<dbReference type="InterPro" id="IPR020583">
    <property type="entry name" value="Inositol_monoP_metal-BS"/>
</dbReference>
<organism evidence="11 13">
    <name type="scientific">Thiopseudomonas alkaliphila</name>
    <dbReference type="NCBI Taxonomy" id="1697053"/>
    <lineage>
        <taxon>Bacteria</taxon>
        <taxon>Pseudomonadati</taxon>
        <taxon>Pseudomonadota</taxon>
        <taxon>Gammaproteobacteria</taxon>
        <taxon>Pseudomonadales</taxon>
        <taxon>Pseudomonadaceae</taxon>
        <taxon>Thiopseudomonas</taxon>
    </lineage>
</organism>
<evidence type="ECO:0000256" key="4">
    <source>
        <dbReference type="ARBA" id="ARBA00022723"/>
    </source>
</evidence>
<dbReference type="AlphaFoldDB" id="A0A0K1XG95"/>
<name>A0A0K1XG95_9GAMM</name>
<comment type="similarity">
    <text evidence="3 10">Belongs to the inositol monophosphatase superfamily.</text>
</comment>
<evidence type="ECO:0000256" key="5">
    <source>
        <dbReference type="ARBA" id="ARBA00022801"/>
    </source>
</evidence>
<feature type="binding site" evidence="9">
    <location>
        <position position="216"/>
    </location>
    <ligand>
        <name>Mg(2+)</name>
        <dbReference type="ChEBI" id="CHEBI:18420"/>
        <label>1</label>
        <note>catalytic</note>
    </ligand>
</feature>
<evidence type="ECO:0000256" key="1">
    <source>
        <dbReference type="ARBA" id="ARBA00001033"/>
    </source>
</evidence>
<feature type="binding site" evidence="9">
    <location>
        <position position="88"/>
    </location>
    <ligand>
        <name>Mg(2+)</name>
        <dbReference type="ChEBI" id="CHEBI:18420"/>
        <label>1</label>
        <note>catalytic</note>
    </ligand>
</feature>
<dbReference type="FunFam" id="3.40.190.80:FF:000002">
    <property type="entry name" value="Inositol-1-monophosphatase"/>
    <property type="match status" value="1"/>
</dbReference>